<feature type="binding site" evidence="15">
    <location>
        <begin position="214"/>
        <end position="216"/>
    </location>
    <ligand>
        <name>substrate</name>
    </ligand>
</feature>
<feature type="chain" id="PRO_5039330118" description="Probable periplasmic serine endoprotease DegP-like" evidence="16">
    <location>
        <begin position="29"/>
        <end position="466"/>
    </location>
</feature>
<dbReference type="EC" id="3.4.21.107" evidence="4"/>
<keyword evidence="7 16" id="KW-0732">Signal</keyword>
<keyword evidence="12" id="KW-0346">Stress response</keyword>
<dbReference type="SUPFAM" id="SSF50156">
    <property type="entry name" value="PDZ domain-like"/>
    <property type="match status" value="2"/>
</dbReference>
<dbReference type="EMBL" id="CP001390">
    <property type="protein sequence ID" value="ACM18776.1"/>
    <property type="molecule type" value="Genomic_DNA"/>
</dbReference>
<evidence type="ECO:0000256" key="13">
    <source>
        <dbReference type="ARBA" id="ARBA00032850"/>
    </source>
</evidence>
<dbReference type="SUPFAM" id="SSF50494">
    <property type="entry name" value="Trypsin-like serine proteases"/>
    <property type="match status" value="1"/>
</dbReference>
<protein>
    <recommendedName>
        <fullName evidence="5">Probable periplasmic serine endoprotease DegP-like</fullName>
        <ecNumber evidence="4">3.4.21.107</ecNumber>
    </recommendedName>
    <alternativeName>
        <fullName evidence="13">Protease Do</fullName>
    </alternativeName>
</protein>
<evidence type="ECO:0000256" key="6">
    <source>
        <dbReference type="ARBA" id="ARBA00022670"/>
    </source>
</evidence>
<reference evidence="18 19" key="1">
    <citation type="submission" date="2009-01" db="EMBL/GenBank/DDBJ databases">
        <title>Complete sequence of Geobacter sp. FRC-32.</title>
        <authorList>
            <consortium name="US DOE Joint Genome Institute"/>
            <person name="Lucas S."/>
            <person name="Copeland A."/>
            <person name="Lapidus A."/>
            <person name="Glavina del Rio T."/>
            <person name="Dalin E."/>
            <person name="Tice H."/>
            <person name="Bruce D."/>
            <person name="Goodwin L."/>
            <person name="Pitluck S."/>
            <person name="Saunders E."/>
            <person name="Brettin T."/>
            <person name="Detter J.C."/>
            <person name="Han C."/>
            <person name="Larimer F."/>
            <person name="Land M."/>
            <person name="Hauser L."/>
            <person name="Kyrpides N."/>
            <person name="Ovchinnikova G."/>
            <person name="Kostka J."/>
            <person name="Richardson P."/>
        </authorList>
    </citation>
    <scope>NUCLEOTIDE SEQUENCE [LARGE SCALE GENOMIC DNA]</scope>
    <source>
        <strain evidence="19">DSM 22248 / JCM 15807 / FRC-32</strain>
    </source>
</reference>
<evidence type="ECO:0000256" key="3">
    <source>
        <dbReference type="ARBA" id="ARBA00010541"/>
    </source>
</evidence>
<name>B9LZ44_GEODF</name>
<comment type="catalytic activity">
    <reaction evidence="1">
        <text>Acts on substrates that are at least partially unfolded. The cleavage site P1 residue is normally between a pair of hydrophobic residues, such as Val-|-Val.</text>
        <dbReference type="EC" id="3.4.21.107"/>
    </reaction>
</comment>
<gene>
    <name evidence="18" type="primary">degP-1</name>
    <name evidence="18" type="ordered locus">Geob_0407</name>
</gene>
<feature type="binding site" evidence="15">
    <location>
        <position position="112"/>
    </location>
    <ligand>
        <name>substrate</name>
    </ligand>
</feature>
<keyword evidence="19" id="KW-1185">Reference proteome</keyword>
<proteinExistence type="inferred from homology"/>
<keyword evidence="11" id="KW-0720">Serine protease</keyword>
<dbReference type="Pfam" id="PF13180">
    <property type="entry name" value="PDZ_2"/>
    <property type="match status" value="2"/>
</dbReference>
<keyword evidence="6 18" id="KW-0645">Protease</keyword>
<evidence type="ECO:0000256" key="11">
    <source>
        <dbReference type="ARBA" id="ARBA00022825"/>
    </source>
</evidence>
<dbReference type="PANTHER" id="PTHR22939:SF130">
    <property type="entry name" value="PERIPLASMIC SERINE ENDOPROTEASE DEGP-LIKE-RELATED"/>
    <property type="match status" value="1"/>
</dbReference>
<keyword evidence="10" id="KW-0378">Hydrolase</keyword>
<dbReference type="OrthoDB" id="9758917at2"/>
<feature type="binding site" evidence="15">
    <location>
        <begin position="232"/>
        <end position="236"/>
    </location>
    <ligand>
        <name>substrate</name>
    </ligand>
</feature>
<dbReference type="MEROPS" id="S01.453"/>
<accession>B9LZ44</accession>
<evidence type="ECO:0000256" key="12">
    <source>
        <dbReference type="ARBA" id="ARBA00023016"/>
    </source>
</evidence>
<dbReference type="RefSeq" id="WP_012645505.1">
    <property type="nucleotide sequence ID" value="NC_011979.1"/>
</dbReference>
<evidence type="ECO:0000259" key="17">
    <source>
        <dbReference type="PROSITE" id="PS50106"/>
    </source>
</evidence>
<dbReference type="Gene3D" id="2.40.10.120">
    <property type="match status" value="1"/>
</dbReference>
<dbReference type="PANTHER" id="PTHR22939">
    <property type="entry name" value="SERINE PROTEASE FAMILY S1C HTRA-RELATED"/>
    <property type="match status" value="1"/>
</dbReference>
<evidence type="ECO:0000313" key="18">
    <source>
        <dbReference type="EMBL" id="ACM18776.1"/>
    </source>
</evidence>
<dbReference type="InterPro" id="IPR036034">
    <property type="entry name" value="PDZ_sf"/>
</dbReference>
<dbReference type="GO" id="GO:0006515">
    <property type="term" value="P:protein quality control for misfolded or incompletely synthesized proteins"/>
    <property type="evidence" value="ECO:0007669"/>
    <property type="project" value="TreeGrafter"/>
</dbReference>
<dbReference type="KEGG" id="geo:Geob_0407"/>
<feature type="binding site" evidence="15">
    <location>
        <position position="142"/>
    </location>
    <ligand>
        <name>substrate</name>
    </ligand>
</feature>
<feature type="domain" description="PDZ" evidence="17">
    <location>
        <begin position="354"/>
        <end position="456"/>
    </location>
</feature>
<dbReference type="AlphaFoldDB" id="B9LZ44"/>
<keyword evidence="9" id="KW-0574">Periplasm</keyword>
<dbReference type="NCBIfam" id="TIGR02037">
    <property type="entry name" value="degP_htrA_DO"/>
    <property type="match status" value="1"/>
</dbReference>
<organism evidence="18 19">
    <name type="scientific">Geotalea daltonii (strain DSM 22248 / JCM 15807 / FRC-32)</name>
    <name type="common">Geobacter daltonii</name>
    <dbReference type="NCBI Taxonomy" id="316067"/>
    <lineage>
        <taxon>Bacteria</taxon>
        <taxon>Pseudomonadati</taxon>
        <taxon>Thermodesulfobacteriota</taxon>
        <taxon>Desulfuromonadia</taxon>
        <taxon>Geobacterales</taxon>
        <taxon>Geobacteraceae</taxon>
        <taxon>Geotalea</taxon>
    </lineage>
</organism>
<dbReference type="SMART" id="SM00228">
    <property type="entry name" value="PDZ"/>
    <property type="match status" value="2"/>
</dbReference>
<dbReference type="PRINTS" id="PR00834">
    <property type="entry name" value="PROTEASES2C"/>
</dbReference>
<dbReference type="PROSITE" id="PS50106">
    <property type="entry name" value="PDZ"/>
    <property type="match status" value="2"/>
</dbReference>
<feature type="domain" description="PDZ" evidence="17">
    <location>
        <begin position="253"/>
        <end position="348"/>
    </location>
</feature>
<feature type="active site" description="Charge relay system" evidence="14">
    <location>
        <position position="142"/>
    </location>
</feature>
<dbReference type="FunFam" id="2.40.10.120:FF:000007">
    <property type="entry name" value="Periplasmic serine endoprotease DegP-like"/>
    <property type="match status" value="1"/>
</dbReference>
<dbReference type="eggNOG" id="COG0265">
    <property type="taxonomic scope" value="Bacteria"/>
</dbReference>
<evidence type="ECO:0000256" key="10">
    <source>
        <dbReference type="ARBA" id="ARBA00022801"/>
    </source>
</evidence>
<evidence type="ECO:0000256" key="1">
    <source>
        <dbReference type="ARBA" id="ARBA00001772"/>
    </source>
</evidence>
<dbReference type="GO" id="GO:0042597">
    <property type="term" value="C:periplasmic space"/>
    <property type="evidence" value="ECO:0007669"/>
    <property type="project" value="UniProtKB-SubCell"/>
</dbReference>
<evidence type="ECO:0000256" key="5">
    <source>
        <dbReference type="ARBA" id="ARBA00013958"/>
    </source>
</evidence>
<evidence type="ECO:0000256" key="7">
    <source>
        <dbReference type="ARBA" id="ARBA00022729"/>
    </source>
</evidence>
<dbReference type="Pfam" id="PF13365">
    <property type="entry name" value="Trypsin_2"/>
    <property type="match status" value="1"/>
</dbReference>
<feature type="active site" description="Charge relay system" evidence="14">
    <location>
        <position position="112"/>
    </location>
</feature>
<sequence>MYCRPSRLFALFTCSLALSVMLCGVAMAKPVLPDFVELAKKLKPTVVNISTAKTIKPQRRFQRPFNSPFGNDPFQDFFDRFFDESQQHPYKQKSLGSGFIISDEGYIITNNHVVAEADEIKVKLSDGREFKGEIKGTDEKLDLALLKISTKDHLPVAALGDSDKIEIGEWVMAIGNPFGLSQTVTAGIISAQGRVIGSGPYDDFIQTDASINPGNSGGPLFNAQGEVIGINTAIVAGGQGIGFAIPVNMAKNIIPMLKEKGKVTRGWIGVSIQPITPELAQSFELKGEKGALIAEVVKDGPAEKAGLKSGDIILEFNGRAIHEMNELPRMVAATPVDKQVNVKILREGKPVDLSINVERLKDGEDGDQAGVSQEKLGITVRELSKDLAAKLGIKEQKGVVITDVKPESSAEQTGIAKGDIIREINGSKINSVGDYEKAVNGHKKGTVMRMLLRRGDMSLFVAFRVD</sequence>
<evidence type="ECO:0000256" key="16">
    <source>
        <dbReference type="SAM" id="SignalP"/>
    </source>
</evidence>
<feature type="active site" description="Charge relay system" evidence="14">
    <location>
        <position position="216"/>
    </location>
</feature>
<evidence type="ECO:0000256" key="9">
    <source>
        <dbReference type="ARBA" id="ARBA00022764"/>
    </source>
</evidence>
<dbReference type="InterPro" id="IPR011782">
    <property type="entry name" value="Pept_S1C_Do"/>
</dbReference>
<evidence type="ECO:0000256" key="8">
    <source>
        <dbReference type="ARBA" id="ARBA00022737"/>
    </source>
</evidence>
<dbReference type="InterPro" id="IPR001478">
    <property type="entry name" value="PDZ"/>
</dbReference>
<dbReference type="STRING" id="316067.Geob_0407"/>
<dbReference type="CDD" id="cd10839">
    <property type="entry name" value="cpPDZ1_DegP-like"/>
    <property type="match status" value="1"/>
</dbReference>
<comment type="similarity">
    <text evidence="3">Belongs to the peptidase S1C family.</text>
</comment>
<dbReference type="InterPro" id="IPR009003">
    <property type="entry name" value="Peptidase_S1_PA"/>
</dbReference>
<evidence type="ECO:0000256" key="14">
    <source>
        <dbReference type="PIRSR" id="PIRSR611782-1"/>
    </source>
</evidence>
<evidence type="ECO:0000256" key="4">
    <source>
        <dbReference type="ARBA" id="ARBA00013035"/>
    </source>
</evidence>
<dbReference type="Proteomes" id="UP000007721">
    <property type="component" value="Chromosome"/>
</dbReference>
<dbReference type="GO" id="GO:0004252">
    <property type="term" value="F:serine-type endopeptidase activity"/>
    <property type="evidence" value="ECO:0007669"/>
    <property type="project" value="InterPro"/>
</dbReference>
<feature type="signal peptide" evidence="16">
    <location>
        <begin position="1"/>
        <end position="28"/>
    </location>
</feature>
<comment type="subcellular location">
    <subcellularLocation>
        <location evidence="2">Periplasm</location>
    </subcellularLocation>
</comment>
<dbReference type="HOGENOM" id="CLU_020120_1_0_7"/>
<evidence type="ECO:0000256" key="15">
    <source>
        <dbReference type="PIRSR" id="PIRSR611782-2"/>
    </source>
</evidence>
<evidence type="ECO:0000256" key="2">
    <source>
        <dbReference type="ARBA" id="ARBA00004418"/>
    </source>
</evidence>
<evidence type="ECO:0000313" key="19">
    <source>
        <dbReference type="Proteomes" id="UP000007721"/>
    </source>
</evidence>
<dbReference type="Gene3D" id="2.30.42.10">
    <property type="match status" value="2"/>
</dbReference>
<dbReference type="InterPro" id="IPR001940">
    <property type="entry name" value="Peptidase_S1C"/>
</dbReference>
<keyword evidence="8" id="KW-0677">Repeat</keyword>